<reference evidence="2" key="1">
    <citation type="submission" date="2020-08" db="EMBL/GenBank/DDBJ databases">
        <title>Multicomponent nature underlies the extraordinary mechanical properties of spider dragline silk.</title>
        <authorList>
            <person name="Kono N."/>
            <person name="Nakamura H."/>
            <person name="Mori M."/>
            <person name="Yoshida Y."/>
            <person name="Ohtoshi R."/>
            <person name="Malay A.D."/>
            <person name="Moran D.A.P."/>
            <person name="Tomita M."/>
            <person name="Numata K."/>
            <person name="Arakawa K."/>
        </authorList>
    </citation>
    <scope>NUCLEOTIDE SEQUENCE</scope>
</reference>
<evidence type="ECO:0000313" key="3">
    <source>
        <dbReference type="Proteomes" id="UP000887013"/>
    </source>
</evidence>
<proteinExistence type="predicted"/>
<dbReference type="Proteomes" id="UP000887013">
    <property type="component" value="Unassembled WGS sequence"/>
</dbReference>
<sequence>MAYWARYPSLPKSPKGSTQNNSSSKKVIENYSYVLAVSGAQSSYMESRETRYPETSTQNEARRERRNRLYNSQPLLACDILQAFELLPNLVDLLNKFPGILNSFRNETNNKNKNKLNKMFALLEALLGNGFHD</sequence>
<evidence type="ECO:0000313" key="2">
    <source>
        <dbReference type="EMBL" id="GFS95382.1"/>
    </source>
</evidence>
<evidence type="ECO:0000256" key="1">
    <source>
        <dbReference type="SAM" id="MobiDB-lite"/>
    </source>
</evidence>
<feature type="region of interest" description="Disordered" evidence="1">
    <location>
        <begin position="1"/>
        <end position="23"/>
    </location>
</feature>
<keyword evidence="3" id="KW-1185">Reference proteome</keyword>
<name>A0A8X6TD94_NEPPI</name>
<protein>
    <submittedName>
        <fullName evidence="2">Uncharacterized protein</fullName>
    </submittedName>
</protein>
<dbReference type="EMBL" id="BMAW01100526">
    <property type="protein sequence ID" value="GFS95382.1"/>
    <property type="molecule type" value="Genomic_DNA"/>
</dbReference>
<dbReference type="AlphaFoldDB" id="A0A8X6TD94"/>
<comment type="caution">
    <text evidence="2">The sequence shown here is derived from an EMBL/GenBank/DDBJ whole genome shotgun (WGS) entry which is preliminary data.</text>
</comment>
<organism evidence="2 3">
    <name type="scientific">Nephila pilipes</name>
    <name type="common">Giant wood spider</name>
    <name type="synonym">Nephila maculata</name>
    <dbReference type="NCBI Taxonomy" id="299642"/>
    <lineage>
        <taxon>Eukaryota</taxon>
        <taxon>Metazoa</taxon>
        <taxon>Ecdysozoa</taxon>
        <taxon>Arthropoda</taxon>
        <taxon>Chelicerata</taxon>
        <taxon>Arachnida</taxon>
        <taxon>Araneae</taxon>
        <taxon>Araneomorphae</taxon>
        <taxon>Entelegynae</taxon>
        <taxon>Araneoidea</taxon>
        <taxon>Nephilidae</taxon>
        <taxon>Nephila</taxon>
    </lineage>
</organism>
<gene>
    <name evidence="2" type="ORF">NPIL_598791</name>
</gene>
<accession>A0A8X6TD94</accession>